<accession>A0A175VEX1</accession>
<dbReference type="EMBL" id="JMGO02000011">
    <property type="protein sequence ID" value="KXU79244.1"/>
    <property type="molecule type" value="Genomic_DNA"/>
</dbReference>
<evidence type="ECO:0000313" key="2">
    <source>
        <dbReference type="Proteomes" id="UP000078435"/>
    </source>
</evidence>
<proteinExistence type="predicted"/>
<gene>
    <name evidence="1" type="ORF">LCR_00070</name>
</gene>
<reference evidence="1 2" key="1">
    <citation type="submission" date="2016-02" db="EMBL/GenBank/DDBJ databases">
        <title>Draft genome sequence of Aeromonas trota strain 1999lcr isolated from cerebrospinal fluid (CSF).</title>
        <authorList>
            <person name="Dallagassa C.B."/>
            <person name="Prediger K.C."/>
            <person name="Weiss V.A."/>
            <person name="Assis F.E."/>
            <person name="Baura V."/>
            <person name="Cruz L.M."/>
            <person name="Souza E.M."/>
            <person name="Pedrosa F.O."/>
            <person name="Fadel-Picheth C.M."/>
        </authorList>
    </citation>
    <scope>NUCLEOTIDE SEQUENCE [LARGE SCALE GENOMIC DNA]</scope>
    <source>
        <strain evidence="1 2">1999lcr</strain>
    </source>
</reference>
<name>A0A175VEX1_AEREN</name>
<evidence type="ECO:0000313" key="1">
    <source>
        <dbReference type="EMBL" id="KXU79244.1"/>
    </source>
</evidence>
<sequence>MAQYLSVQTMPALEPALSSLAVNLVVLCTCFGQKWATGLALGGKGLINGVSAYILGSPSKLLDGRGCREFRGIAG</sequence>
<organism evidence="1 2">
    <name type="scientific">Aeromonas enteropelogenes</name>
    <name type="common">Aeromonas trota</name>
    <dbReference type="NCBI Taxonomy" id="29489"/>
    <lineage>
        <taxon>Bacteria</taxon>
        <taxon>Pseudomonadati</taxon>
        <taxon>Pseudomonadota</taxon>
        <taxon>Gammaproteobacteria</taxon>
        <taxon>Aeromonadales</taxon>
        <taxon>Aeromonadaceae</taxon>
        <taxon>Aeromonas</taxon>
    </lineage>
</organism>
<protein>
    <submittedName>
        <fullName evidence="1">Uncharacterized protein</fullName>
    </submittedName>
</protein>
<comment type="caution">
    <text evidence="1">The sequence shown here is derived from an EMBL/GenBank/DDBJ whole genome shotgun (WGS) entry which is preliminary data.</text>
</comment>
<dbReference type="Proteomes" id="UP000078435">
    <property type="component" value="Unassembled WGS sequence"/>
</dbReference>
<dbReference type="AlphaFoldDB" id="A0A175VEX1"/>